<keyword evidence="1" id="KW-1133">Transmembrane helix</keyword>
<dbReference type="EMBL" id="RBKU01000001">
    <property type="protein sequence ID" value="RKR84025.1"/>
    <property type="molecule type" value="Genomic_DNA"/>
</dbReference>
<evidence type="ECO:0000256" key="1">
    <source>
        <dbReference type="SAM" id="Phobius"/>
    </source>
</evidence>
<name>A0A495J4X0_9SPHI</name>
<dbReference type="OrthoDB" id="1099963at2"/>
<dbReference type="Proteomes" id="UP000268007">
    <property type="component" value="Unassembled WGS sequence"/>
</dbReference>
<dbReference type="Gene3D" id="2.60.120.1440">
    <property type="match status" value="1"/>
</dbReference>
<sequence length="372" mass="40736">MEDDEQYYKLLVQRFSDRTATDEELEVFIKLANEGRLDKYLTEAMNRDAGIAAEDEANFLPPAKIGRLWPRKIAAASVLLAISIGGYFILHKPAALKQTAQIQPQDILPGHNQATLTLANGKKIVLIKGLSGKLAQQGNTQINVNGSSEVIYTETGANTAIQYNTLSTAKGEVSPYPLVLADGTKVWLNSQSSITFPIAFTGNQRHVEITGEAYFQVAHNSAKAFTVKAGNQTVDDIGTAFNINSYGDEQTIRTTLVEGSAKVTANGIAKILSPGQRTLVTQNSLLLQTADTEAETAWMTGKFIFHDEDLHSAMRQLARWYNIDVIYDYDPRNVLLGGGFSKSRNISKVLGAFEQTGAVKFRIEGHTVHITQ</sequence>
<dbReference type="AlphaFoldDB" id="A0A495J4X0"/>
<dbReference type="Gene3D" id="3.55.50.30">
    <property type="match status" value="1"/>
</dbReference>
<dbReference type="InterPro" id="IPR032508">
    <property type="entry name" value="FecR_C"/>
</dbReference>
<dbReference type="InterPro" id="IPR012373">
    <property type="entry name" value="Ferrdict_sens_TM"/>
</dbReference>
<dbReference type="InterPro" id="IPR006860">
    <property type="entry name" value="FecR"/>
</dbReference>
<feature type="domain" description="FecR protein" evidence="2">
    <location>
        <begin position="178"/>
        <end position="261"/>
    </location>
</feature>
<keyword evidence="5" id="KW-1185">Reference proteome</keyword>
<gene>
    <name evidence="4" type="ORF">BDD43_4243</name>
</gene>
<dbReference type="Pfam" id="PF04773">
    <property type="entry name" value="FecR"/>
    <property type="match status" value="1"/>
</dbReference>
<dbReference type="PANTHER" id="PTHR30273:SF2">
    <property type="entry name" value="PROTEIN FECR"/>
    <property type="match status" value="1"/>
</dbReference>
<dbReference type="PIRSF" id="PIRSF018266">
    <property type="entry name" value="FecR"/>
    <property type="match status" value="1"/>
</dbReference>
<accession>A0A495J4X0</accession>
<proteinExistence type="predicted"/>
<evidence type="ECO:0000259" key="3">
    <source>
        <dbReference type="Pfam" id="PF16344"/>
    </source>
</evidence>
<reference evidence="4 5" key="1">
    <citation type="submission" date="2018-10" db="EMBL/GenBank/DDBJ databases">
        <title>Genomic Encyclopedia of Archaeal and Bacterial Type Strains, Phase II (KMG-II): from individual species to whole genera.</title>
        <authorList>
            <person name="Goeker M."/>
        </authorList>
    </citation>
    <scope>NUCLEOTIDE SEQUENCE [LARGE SCALE GENOMIC DNA]</scope>
    <source>
        <strain evidence="4 5">DSM 18602</strain>
    </source>
</reference>
<dbReference type="GO" id="GO:0016989">
    <property type="term" value="F:sigma factor antagonist activity"/>
    <property type="evidence" value="ECO:0007669"/>
    <property type="project" value="TreeGrafter"/>
</dbReference>
<dbReference type="PANTHER" id="PTHR30273">
    <property type="entry name" value="PERIPLASMIC SIGNAL SENSOR AND SIGMA FACTOR ACTIVATOR FECR-RELATED"/>
    <property type="match status" value="1"/>
</dbReference>
<dbReference type="RefSeq" id="WP_121199457.1">
    <property type="nucleotide sequence ID" value="NZ_RBKU01000001.1"/>
</dbReference>
<evidence type="ECO:0000259" key="2">
    <source>
        <dbReference type="Pfam" id="PF04773"/>
    </source>
</evidence>
<keyword evidence="1" id="KW-0812">Transmembrane</keyword>
<evidence type="ECO:0000313" key="4">
    <source>
        <dbReference type="EMBL" id="RKR84025.1"/>
    </source>
</evidence>
<feature type="domain" description="Protein FecR C-terminal" evidence="3">
    <location>
        <begin position="302"/>
        <end position="370"/>
    </location>
</feature>
<protein>
    <submittedName>
        <fullName evidence="4">FecR family protein</fullName>
    </submittedName>
</protein>
<comment type="caution">
    <text evidence="4">The sequence shown here is derived from an EMBL/GenBank/DDBJ whole genome shotgun (WGS) entry which is preliminary data.</text>
</comment>
<keyword evidence="1" id="KW-0472">Membrane</keyword>
<dbReference type="Pfam" id="PF16344">
    <property type="entry name" value="FecR_C"/>
    <property type="match status" value="1"/>
</dbReference>
<organism evidence="4 5">
    <name type="scientific">Mucilaginibacter gracilis</name>
    <dbReference type="NCBI Taxonomy" id="423350"/>
    <lineage>
        <taxon>Bacteria</taxon>
        <taxon>Pseudomonadati</taxon>
        <taxon>Bacteroidota</taxon>
        <taxon>Sphingobacteriia</taxon>
        <taxon>Sphingobacteriales</taxon>
        <taxon>Sphingobacteriaceae</taxon>
        <taxon>Mucilaginibacter</taxon>
    </lineage>
</organism>
<evidence type="ECO:0000313" key="5">
    <source>
        <dbReference type="Proteomes" id="UP000268007"/>
    </source>
</evidence>
<feature type="transmembrane region" description="Helical" evidence="1">
    <location>
        <begin position="73"/>
        <end position="90"/>
    </location>
</feature>